<comment type="caution">
    <text evidence="1">The sequence shown here is derived from an EMBL/GenBank/DDBJ whole genome shotgun (WGS) entry which is preliminary data.</text>
</comment>
<proteinExistence type="predicted"/>
<evidence type="ECO:0000313" key="2">
    <source>
        <dbReference type="Proteomes" id="UP001221411"/>
    </source>
</evidence>
<keyword evidence="2" id="KW-1185">Reference proteome</keyword>
<dbReference type="Gene3D" id="3.40.50.10600">
    <property type="entry name" value="SpoIIaa-like domains"/>
    <property type="match status" value="1"/>
</dbReference>
<dbReference type="InterPro" id="IPR038396">
    <property type="entry name" value="SpoIIAA-like_sf"/>
</dbReference>
<gene>
    <name evidence="1" type="ORF">POL67_24020</name>
</gene>
<accession>A0ABT5ERH1</accession>
<reference evidence="1 2" key="1">
    <citation type="submission" date="2022-11" db="EMBL/GenBank/DDBJ databases">
        <title>Minimal conservation of predation-associated metabolite biosynthetic gene clusters underscores biosynthetic potential of Myxococcota including descriptions for ten novel species: Archangium lansinium sp. nov., Myxococcus landrumus sp. nov., Nannocystis bai.</title>
        <authorList>
            <person name="Ahearne A."/>
            <person name="Stevens C."/>
            <person name="Dowd S."/>
        </authorList>
    </citation>
    <scope>NUCLEOTIDE SEQUENCE [LARGE SCALE GENOMIC DNA]</scope>
    <source>
        <strain evidence="1 2">RJM3</strain>
    </source>
</reference>
<organism evidence="1 2">
    <name type="scientific">Polyangium mundeleinium</name>
    <dbReference type="NCBI Taxonomy" id="2995306"/>
    <lineage>
        <taxon>Bacteria</taxon>
        <taxon>Pseudomonadati</taxon>
        <taxon>Myxococcota</taxon>
        <taxon>Polyangia</taxon>
        <taxon>Polyangiales</taxon>
        <taxon>Polyangiaceae</taxon>
        <taxon>Polyangium</taxon>
    </lineage>
</organism>
<dbReference type="SUPFAM" id="SSF52091">
    <property type="entry name" value="SpoIIaa-like"/>
    <property type="match status" value="1"/>
</dbReference>
<protein>
    <submittedName>
        <fullName evidence="1">STAS/SEC14 domain-containing protein</fullName>
    </submittedName>
</protein>
<dbReference type="Pfam" id="PF11964">
    <property type="entry name" value="SpoIIAA-like"/>
    <property type="match status" value="1"/>
</dbReference>
<dbReference type="InterPro" id="IPR036513">
    <property type="entry name" value="STAS_dom_sf"/>
</dbReference>
<dbReference type="EMBL" id="JAQNDO010000001">
    <property type="protein sequence ID" value="MDC0744420.1"/>
    <property type="molecule type" value="Genomic_DNA"/>
</dbReference>
<dbReference type="InterPro" id="IPR021866">
    <property type="entry name" value="SpoIIAA-like"/>
</dbReference>
<name>A0ABT5ERH1_9BACT</name>
<dbReference type="RefSeq" id="WP_271920908.1">
    <property type="nucleotide sequence ID" value="NZ_JAQNDO010000001.1"/>
</dbReference>
<sequence length="139" mass="15336">MTSPPGESFALTEEPDLIVWRMIGHVSGDDIRRLFDVHQRFCEGRPHALVLIDVRRAAHVTPEARRVAAEGPAGGAVVMPIRANAVVGASFHIRVLGTLVSRAAALLNPVNTVPLRFFETEPEARAWLAERSREINARR</sequence>
<dbReference type="Proteomes" id="UP001221411">
    <property type="component" value="Unassembled WGS sequence"/>
</dbReference>
<evidence type="ECO:0000313" key="1">
    <source>
        <dbReference type="EMBL" id="MDC0744420.1"/>
    </source>
</evidence>